<dbReference type="eggNOG" id="KOG4280">
    <property type="taxonomic scope" value="Eukaryota"/>
</dbReference>
<dbReference type="Gene3D" id="3.40.850.10">
    <property type="entry name" value="Kinesin motor domain"/>
    <property type="match status" value="1"/>
</dbReference>
<keyword evidence="4 7" id="KW-0547">Nucleotide-binding</keyword>
<evidence type="ECO:0000313" key="13">
    <source>
        <dbReference type="Proteomes" id="UP000011087"/>
    </source>
</evidence>
<dbReference type="GO" id="GO:0007052">
    <property type="term" value="P:mitotic spindle organization"/>
    <property type="evidence" value="ECO:0007669"/>
    <property type="project" value="TreeGrafter"/>
</dbReference>
<dbReference type="GO" id="GO:0008017">
    <property type="term" value="F:microtubule binding"/>
    <property type="evidence" value="ECO:0007669"/>
    <property type="project" value="InterPro"/>
</dbReference>
<dbReference type="PROSITE" id="PS00411">
    <property type="entry name" value="KINESIN_MOTOR_1"/>
    <property type="match status" value="1"/>
</dbReference>
<reference evidence="13" key="2">
    <citation type="submission" date="2012-11" db="EMBL/GenBank/DDBJ databases">
        <authorList>
            <person name="Kuo A."/>
            <person name="Curtis B.A."/>
            <person name="Tanifuji G."/>
            <person name="Burki F."/>
            <person name="Gruber A."/>
            <person name="Irimia M."/>
            <person name="Maruyama S."/>
            <person name="Arias M.C."/>
            <person name="Ball S.G."/>
            <person name="Gile G.H."/>
            <person name="Hirakawa Y."/>
            <person name="Hopkins J.F."/>
            <person name="Rensing S.A."/>
            <person name="Schmutz J."/>
            <person name="Symeonidi A."/>
            <person name="Elias M."/>
            <person name="Eveleigh R.J."/>
            <person name="Herman E.K."/>
            <person name="Klute M.J."/>
            <person name="Nakayama T."/>
            <person name="Obornik M."/>
            <person name="Reyes-Prieto A."/>
            <person name="Armbrust E.V."/>
            <person name="Aves S.J."/>
            <person name="Beiko R.G."/>
            <person name="Coutinho P."/>
            <person name="Dacks J.B."/>
            <person name="Durnford D.G."/>
            <person name="Fast N.M."/>
            <person name="Green B.R."/>
            <person name="Grisdale C."/>
            <person name="Hempe F."/>
            <person name="Henrissat B."/>
            <person name="Hoppner M.P."/>
            <person name="Ishida K.-I."/>
            <person name="Kim E."/>
            <person name="Koreny L."/>
            <person name="Kroth P.G."/>
            <person name="Liu Y."/>
            <person name="Malik S.-B."/>
            <person name="Maier U.G."/>
            <person name="McRose D."/>
            <person name="Mock T."/>
            <person name="Neilson J.A."/>
            <person name="Onodera N.T."/>
            <person name="Poole A.M."/>
            <person name="Pritham E.J."/>
            <person name="Richards T.A."/>
            <person name="Rocap G."/>
            <person name="Roy S.W."/>
            <person name="Sarai C."/>
            <person name="Schaack S."/>
            <person name="Shirato S."/>
            <person name="Slamovits C.H."/>
            <person name="Spencer D.F."/>
            <person name="Suzuki S."/>
            <person name="Worden A.Z."/>
            <person name="Zauner S."/>
            <person name="Barry K."/>
            <person name="Bell C."/>
            <person name="Bharti A.K."/>
            <person name="Crow J.A."/>
            <person name="Grimwood J."/>
            <person name="Kramer R."/>
            <person name="Lindquist E."/>
            <person name="Lucas S."/>
            <person name="Salamov A."/>
            <person name="McFadden G.I."/>
            <person name="Lane C.E."/>
            <person name="Keeling P.J."/>
            <person name="Gray M.W."/>
            <person name="Grigoriev I.V."/>
            <person name="Archibald J.M."/>
        </authorList>
    </citation>
    <scope>NUCLEOTIDE SEQUENCE</scope>
    <source>
        <strain evidence="13">CCMP2712</strain>
    </source>
</reference>
<accession>L1IYU8</accession>
<evidence type="ECO:0000256" key="3">
    <source>
        <dbReference type="ARBA" id="ARBA00022490"/>
    </source>
</evidence>
<evidence type="ECO:0000256" key="1">
    <source>
        <dbReference type="ARBA" id="ARBA00004229"/>
    </source>
</evidence>
<evidence type="ECO:0000256" key="8">
    <source>
        <dbReference type="RuleBase" id="RU000394"/>
    </source>
</evidence>
<dbReference type="KEGG" id="gtt:GUITHDRAFT_74691"/>
<proteinExistence type="inferred from homology"/>
<dbReference type="InterPro" id="IPR036961">
    <property type="entry name" value="Kinesin_motor_dom_sf"/>
</dbReference>
<dbReference type="InterPro" id="IPR019821">
    <property type="entry name" value="Kinesin_motor_CS"/>
</dbReference>
<feature type="domain" description="Kinesin motor" evidence="10">
    <location>
        <begin position="1"/>
        <end position="324"/>
    </location>
</feature>
<dbReference type="PANTHER" id="PTHR47969">
    <property type="entry name" value="CHROMOSOME-ASSOCIATED KINESIN KIF4A-RELATED"/>
    <property type="match status" value="1"/>
</dbReference>
<organism evidence="11">
    <name type="scientific">Guillardia theta (strain CCMP2712)</name>
    <name type="common">Cryptophyte</name>
    <dbReference type="NCBI Taxonomy" id="905079"/>
    <lineage>
        <taxon>Eukaryota</taxon>
        <taxon>Cryptophyceae</taxon>
        <taxon>Pyrenomonadales</taxon>
        <taxon>Geminigeraceae</taxon>
        <taxon>Guillardia</taxon>
    </lineage>
</organism>
<keyword evidence="3" id="KW-0963">Cytoplasm</keyword>
<dbReference type="EnsemblProtists" id="EKX41443">
    <property type="protein sequence ID" value="EKX41443"/>
    <property type="gene ID" value="GUITHDRAFT_74691"/>
</dbReference>
<gene>
    <name evidence="11" type="ORF">GUITHDRAFT_74691</name>
</gene>
<dbReference type="EMBL" id="JH993023">
    <property type="protein sequence ID" value="EKX41443.1"/>
    <property type="molecule type" value="Genomic_DNA"/>
</dbReference>
<reference evidence="11 13" key="1">
    <citation type="journal article" date="2012" name="Nature">
        <title>Algal genomes reveal evolutionary mosaicism and the fate of nucleomorphs.</title>
        <authorList>
            <consortium name="DOE Joint Genome Institute"/>
            <person name="Curtis B.A."/>
            <person name="Tanifuji G."/>
            <person name="Burki F."/>
            <person name="Gruber A."/>
            <person name="Irimia M."/>
            <person name="Maruyama S."/>
            <person name="Arias M.C."/>
            <person name="Ball S.G."/>
            <person name="Gile G.H."/>
            <person name="Hirakawa Y."/>
            <person name="Hopkins J.F."/>
            <person name="Kuo A."/>
            <person name="Rensing S.A."/>
            <person name="Schmutz J."/>
            <person name="Symeonidi A."/>
            <person name="Elias M."/>
            <person name="Eveleigh R.J."/>
            <person name="Herman E.K."/>
            <person name="Klute M.J."/>
            <person name="Nakayama T."/>
            <person name="Obornik M."/>
            <person name="Reyes-Prieto A."/>
            <person name="Armbrust E.V."/>
            <person name="Aves S.J."/>
            <person name="Beiko R.G."/>
            <person name="Coutinho P."/>
            <person name="Dacks J.B."/>
            <person name="Durnford D.G."/>
            <person name="Fast N.M."/>
            <person name="Green B.R."/>
            <person name="Grisdale C.J."/>
            <person name="Hempel F."/>
            <person name="Henrissat B."/>
            <person name="Hoppner M.P."/>
            <person name="Ishida K."/>
            <person name="Kim E."/>
            <person name="Koreny L."/>
            <person name="Kroth P.G."/>
            <person name="Liu Y."/>
            <person name="Malik S.B."/>
            <person name="Maier U.G."/>
            <person name="McRose D."/>
            <person name="Mock T."/>
            <person name="Neilson J.A."/>
            <person name="Onodera N.T."/>
            <person name="Poole A.M."/>
            <person name="Pritham E.J."/>
            <person name="Richards T.A."/>
            <person name="Rocap G."/>
            <person name="Roy S.W."/>
            <person name="Sarai C."/>
            <person name="Schaack S."/>
            <person name="Shirato S."/>
            <person name="Slamovits C.H."/>
            <person name="Spencer D.F."/>
            <person name="Suzuki S."/>
            <person name="Worden A.Z."/>
            <person name="Zauner S."/>
            <person name="Barry K."/>
            <person name="Bell C."/>
            <person name="Bharti A.K."/>
            <person name="Crow J.A."/>
            <person name="Grimwood J."/>
            <person name="Kramer R."/>
            <person name="Lindquist E."/>
            <person name="Lucas S."/>
            <person name="Salamov A."/>
            <person name="McFadden G.I."/>
            <person name="Lane C.E."/>
            <person name="Keeling P.J."/>
            <person name="Gray M.W."/>
            <person name="Grigoriev I.V."/>
            <person name="Archibald J.M."/>
        </authorList>
    </citation>
    <scope>NUCLEOTIDE SEQUENCE</scope>
    <source>
        <strain evidence="11 13">CCMP2712</strain>
    </source>
</reference>
<dbReference type="GO" id="GO:0051231">
    <property type="term" value="P:spindle elongation"/>
    <property type="evidence" value="ECO:0007669"/>
    <property type="project" value="TreeGrafter"/>
</dbReference>
<dbReference type="Proteomes" id="UP000011087">
    <property type="component" value="Unassembled WGS sequence"/>
</dbReference>
<dbReference type="InterPro" id="IPR001752">
    <property type="entry name" value="Kinesin_motor_dom"/>
</dbReference>
<name>L1IYU8_GUITC</name>
<feature type="coiled-coil region" evidence="9">
    <location>
        <begin position="332"/>
        <end position="359"/>
    </location>
</feature>
<dbReference type="GO" id="GO:0005875">
    <property type="term" value="C:microtubule associated complex"/>
    <property type="evidence" value="ECO:0007669"/>
    <property type="project" value="TreeGrafter"/>
</dbReference>
<evidence type="ECO:0000256" key="6">
    <source>
        <dbReference type="ARBA" id="ARBA00023054"/>
    </source>
</evidence>
<comment type="similarity">
    <text evidence="7 8">Belongs to the TRAFAC class myosin-kinesin ATPase superfamily. Kinesin family.</text>
</comment>
<dbReference type="PROSITE" id="PS50067">
    <property type="entry name" value="KINESIN_MOTOR_2"/>
    <property type="match status" value="1"/>
</dbReference>
<dbReference type="GO" id="GO:0005524">
    <property type="term" value="F:ATP binding"/>
    <property type="evidence" value="ECO:0007669"/>
    <property type="project" value="UniProtKB-UniRule"/>
</dbReference>
<dbReference type="SMART" id="SM00129">
    <property type="entry name" value="KISc"/>
    <property type="match status" value="1"/>
</dbReference>
<dbReference type="InterPro" id="IPR027417">
    <property type="entry name" value="P-loop_NTPase"/>
</dbReference>
<keyword evidence="13" id="KW-1185">Reference proteome</keyword>
<dbReference type="OrthoDB" id="3176171at2759"/>
<dbReference type="CDD" id="cd00106">
    <property type="entry name" value="KISc"/>
    <property type="match status" value="1"/>
</dbReference>
<dbReference type="GO" id="GO:0005874">
    <property type="term" value="C:microtubule"/>
    <property type="evidence" value="ECO:0007669"/>
    <property type="project" value="UniProtKB-KW"/>
</dbReference>
<feature type="non-terminal residue" evidence="11">
    <location>
        <position position="1"/>
    </location>
</feature>
<dbReference type="AlphaFoldDB" id="L1IYU8"/>
<dbReference type="RefSeq" id="XP_005828423.1">
    <property type="nucleotide sequence ID" value="XM_005828366.1"/>
</dbReference>
<keyword evidence="7 8" id="KW-0505">Motor protein</keyword>
<sequence>MGDSRTIQVIYEESSRKTARTARSYTLDVCVSQDASQGHFFDVCGIRPLLASALDGFSSTCFAYGQTGSGKTYSLIGHESVIPKLDKKSSELDGLLSRSVKFLFSAIKRRQEGNFDVFVSYYEVYNEQVRDVLNPSNNHLPIKWNPHQGFYVQNLSEVQCSTKAEVMRYFCEGYKNTMIGTHEMNQRSNRSHCIFTINVKCYKRVDDSEDSSLSQICHGRVSFIDLAGSERNKDTKANGKMLVESSQINKSLFTLGKVIHALSKSSRKNSNFRVPYRDSTLTKLLMHSLGGNSKTLMLACCSPSAAHLSESLRSLEFASRAKNIRNKPVVMLDAKESLINELRTEIGKLRVQNSTLKRSLKV</sequence>
<keyword evidence="8" id="KW-0493">Microtubule</keyword>
<dbReference type="GO" id="GO:0009507">
    <property type="term" value="C:chloroplast"/>
    <property type="evidence" value="ECO:0007669"/>
    <property type="project" value="UniProtKB-SubCell"/>
</dbReference>
<dbReference type="InterPro" id="IPR027640">
    <property type="entry name" value="Kinesin-like_fam"/>
</dbReference>
<comment type="subcellular location">
    <subcellularLocation>
        <location evidence="2">Cytoplasm</location>
    </subcellularLocation>
    <subcellularLocation>
        <location evidence="1">Plastid</location>
        <location evidence="1">Chloroplast</location>
    </subcellularLocation>
</comment>
<evidence type="ECO:0000313" key="11">
    <source>
        <dbReference type="EMBL" id="EKX41443.1"/>
    </source>
</evidence>
<evidence type="ECO:0000259" key="10">
    <source>
        <dbReference type="PROSITE" id="PS50067"/>
    </source>
</evidence>
<dbReference type="HOGENOM" id="CLU_001485_2_1_1"/>
<dbReference type="OMA" id="HGMNADS"/>
<dbReference type="STRING" id="905079.L1IYU8"/>
<evidence type="ECO:0000313" key="12">
    <source>
        <dbReference type="EnsemblProtists" id="EKX41443"/>
    </source>
</evidence>
<evidence type="ECO:0000256" key="2">
    <source>
        <dbReference type="ARBA" id="ARBA00004496"/>
    </source>
</evidence>
<dbReference type="Pfam" id="PF00225">
    <property type="entry name" value="Kinesin"/>
    <property type="match status" value="1"/>
</dbReference>
<feature type="binding site" evidence="7">
    <location>
        <begin position="65"/>
        <end position="72"/>
    </location>
    <ligand>
        <name>ATP</name>
        <dbReference type="ChEBI" id="CHEBI:30616"/>
    </ligand>
</feature>
<evidence type="ECO:0000256" key="5">
    <source>
        <dbReference type="ARBA" id="ARBA00022840"/>
    </source>
</evidence>
<dbReference type="GO" id="GO:0007018">
    <property type="term" value="P:microtubule-based movement"/>
    <property type="evidence" value="ECO:0007669"/>
    <property type="project" value="InterPro"/>
</dbReference>
<protein>
    <recommendedName>
        <fullName evidence="8">Kinesin-like protein</fullName>
    </recommendedName>
</protein>
<dbReference type="PRINTS" id="PR00380">
    <property type="entry name" value="KINESINHEAVY"/>
</dbReference>
<dbReference type="SUPFAM" id="SSF52540">
    <property type="entry name" value="P-loop containing nucleoside triphosphate hydrolases"/>
    <property type="match status" value="1"/>
</dbReference>
<dbReference type="GeneID" id="17298091"/>
<keyword evidence="6 9" id="KW-0175">Coiled coil</keyword>
<dbReference type="PANTHER" id="PTHR47969:SF15">
    <property type="entry name" value="CHROMOSOME-ASSOCIATED KINESIN KIF4A-RELATED"/>
    <property type="match status" value="1"/>
</dbReference>
<dbReference type="PaxDb" id="55529-EKX41443"/>
<reference evidence="12" key="3">
    <citation type="submission" date="2015-06" db="UniProtKB">
        <authorList>
            <consortium name="EnsemblProtists"/>
        </authorList>
    </citation>
    <scope>IDENTIFICATION</scope>
</reference>
<dbReference type="GO" id="GO:0003777">
    <property type="term" value="F:microtubule motor activity"/>
    <property type="evidence" value="ECO:0007669"/>
    <property type="project" value="InterPro"/>
</dbReference>
<keyword evidence="5 7" id="KW-0067">ATP-binding</keyword>
<evidence type="ECO:0000256" key="7">
    <source>
        <dbReference type="PROSITE-ProRule" id="PRU00283"/>
    </source>
</evidence>
<evidence type="ECO:0000256" key="9">
    <source>
        <dbReference type="SAM" id="Coils"/>
    </source>
</evidence>
<evidence type="ECO:0000256" key="4">
    <source>
        <dbReference type="ARBA" id="ARBA00022741"/>
    </source>
</evidence>